<name>A0A0J1BLH6_RHOIS</name>
<reference evidence="2" key="1">
    <citation type="submission" date="2015-05" db="EMBL/GenBank/DDBJ databases">
        <title>Permanent draft genome of Rhodopirellula islandicus K833.</title>
        <authorList>
            <person name="Kizina J."/>
            <person name="Richter M."/>
            <person name="Glockner F.O."/>
            <person name="Harder J."/>
        </authorList>
    </citation>
    <scope>NUCLEOTIDE SEQUENCE [LARGE SCALE GENOMIC DNA]</scope>
    <source>
        <strain evidence="2">K833</strain>
    </source>
</reference>
<accession>A0A0J1BLH6</accession>
<sequence>MIHIEITDSPEELLSDMTAWDRLAGGIPFRQTVWLQSWWQQFGNAERAFFMVARDESGVCRGMLPLERTEGDLRRLQTLAAGNVCTDHVSILARPEDREEIANAFASFLIECSSDRKQGWDQIDFDGTIAGDPAMEIFLRRLAAEEVPTSIRTRMHLWFNRCEATWEDLLATRSRKYRNRVRGLLRKLDESDGELFVRDAGSPAEARQGVSKLIEMHQKRWQAVGEPGTYADERMVRFVTDATLRMSDRGRLLLPQLVYQDEVVATELHYIGDDGRQYCYSTGVNHAYPDLKPGILLNSHMFREAHRHGRAGIDYMRGDETYKGRLHSHPTPLLEISVFAKHARGQVRMAQDRATQLLKVQWRRMKDLPQEQPLTLEEAFAEEHRAFLPDQKSVTESLAVVPAILSVAHQTIVEEKEEPLESAMIYSIQDYQRPGAFSHEPEPSN</sequence>
<gene>
    <name evidence="2" type="ORF">RISK_000381</name>
</gene>
<dbReference type="SUPFAM" id="SSF55729">
    <property type="entry name" value="Acyl-CoA N-acyltransferases (Nat)"/>
    <property type="match status" value="1"/>
</dbReference>
<protein>
    <submittedName>
        <fullName evidence="2">Cellulose biosynthesis (CelD)-like protein</fullName>
    </submittedName>
</protein>
<dbReference type="Gene3D" id="3.40.630.30">
    <property type="match status" value="1"/>
</dbReference>
<dbReference type="EMBL" id="LECT01000006">
    <property type="protein sequence ID" value="KLU07303.1"/>
    <property type="molecule type" value="Genomic_DNA"/>
</dbReference>
<evidence type="ECO:0000259" key="1">
    <source>
        <dbReference type="Pfam" id="PF13480"/>
    </source>
</evidence>
<dbReference type="AlphaFoldDB" id="A0A0J1BLH6"/>
<dbReference type="PATRIC" id="fig|595434.4.peg.365"/>
<dbReference type="Proteomes" id="UP000036367">
    <property type="component" value="Unassembled WGS sequence"/>
</dbReference>
<dbReference type="InterPro" id="IPR016181">
    <property type="entry name" value="Acyl_CoA_acyltransferase"/>
</dbReference>
<organism evidence="2 3">
    <name type="scientific">Rhodopirellula islandica</name>
    <dbReference type="NCBI Taxonomy" id="595434"/>
    <lineage>
        <taxon>Bacteria</taxon>
        <taxon>Pseudomonadati</taxon>
        <taxon>Planctomycetota</taxon>
        <taxon>Planctomycetia</taxon>
        <taxon>Pirellulales</taxon>
        <taxon>Pirellulaceae</taxon>
        <taxon>Rhodopirellula</taxon>
    </lineage>
</organism>
<keyword evidence="3" id="KW-1185">Reference proteome</keyword>
<evidence type="ECO:0000313" key="2">
    <source>
        <dbReference type="EMBL" id="KLU07303.1"/>
    </source>
</evidence>
<feature type="domain" description="BioF2-like acetyltransferase" evidence="1">
    <location>
        <begin position="175"/>
        <end position="323"/>
    </location>
</feature>
<dbReference type="InterPro" id="IPR038740">
    <property type="entry name" value="BioF2-like_GNAT_dom"/>
</dbReference>
<dbReference type="RefSeq" id="WP_047812491.1">
    <property type="nucleotide sequence ID" value="NZ_LECT01000006.1"/>
</dbReference>
<dbReference type="STRING" id="595434.RISK_000381"/>
<proteinExistence type="predicted"/>
<comment type="caution">
    <text evidence="2">The sequence shown here is derived from an EMBL/GenBank/DDBJ whole genome shotgun (WGS) entry which is preliminary data.</text>
</comment>
<evidence type="ECO:0000313" key="3">
    <source>
        <dbReference type="Proteomes" id="UP000036367"/>
    </source>
</evidence>
<dbReference type="Pfam" id="PF13480">
    <property type="entry name" value="Acetyltransf_6"/>
    <property type="match status" value="1"/>
</dbReference>
<dbReference type="OrthoDB" id="9808976at2"/>